<protein>
    <submittedName>
        <fullName evidence="3">Uncharacterized protein</fullName>
    </submittedName>
</protein>
<accession>A0ABD5YQ76</accession>
<gene>
    <name evidence="3" type="ORF">ACFQL7_09405</name>
</gene>
<dbReference type="Pfam" id="PF19590">
    <property type="entry name" value="TrbL_3"/>
    <property type="match status" value="1"/>
</dbReference>
<sequence>MEVPIGEAVAESIQFIVDKTSAGIASLINTFHEYILGLPAPGEATDISSWMNAGGWWTAVYGVYGIMSAIAIALLTPSFMVATDKVDRQERHAYFIELSKAAFFILLGIPVIAFCLHLGNSLTLAVAPKGLDFIASLAGLKELGVGIIFGFILLMSKGSLVAIGIICTMLIHILVYLVVAFWPIFWAFRVQPQSTMKGFGHMGIALFPLLILMKFVQAGILRFLFEIPYGGGAGAIFKLVATTGGLTIALIALPYATVTKLVPGSAMLMENMNRKQKVIHEHEDVNVNVTHTQQVSDEHVGPKSENPDQPTSSWAAGKKPNGYQSTTGPSSENPNPNSFNRGPSTYTGGSISGPNSGSGGRDQSSGGDNDGK</sequence>
<dbReference type="Proteomes" id="UP001596417">
    <property type="component" value="Unassembled WGS sequence"/>
</dbReference>
<evidence type="ECO:0000256" key="1">
    <source>
        <dbReference type="SAM" id="MobiDB-lite"/>
    </source>
</evidence>
<keyword evidence="4" id="KW-1185">Reference proteome</keyword>
<feature type="transmembrane region" description="Helical" evidence="2">
    <location>
        <begin position="161"/>
        <end position="185"/>
    </location>
</feature>
<comment type="caution">
    <text evidence="3">The sequence shown here is derived from an EMBL/GenBank/DDBJ whole genome shotgun (WGS) entry which is preliminary data.</text>
</comment>
<evidence type="ECO:0000313" key="4">
    <source>
        <dbReference type="Proteomes" id="UP001596417"/>
    </source>
</evidence>
<evidence type="ECO:0000313" key="3">
    <source>
        <dbReference type="EMBL" id="MFC7190052.1"/>
    </source>
</evidence>
<keyword evidence="2" id="KW-0472">Membrane</keyword>
<name>A0ABD5YQ76_9EURY</name>
<dbReference type="RefSeq" id="WP_264554608.1">
    <property type="nucleotide sequence ID" value="NZ_CP109979.1"/>
</dbReference>
<feature type="transmembrane region" description="Helical" evidence="2">
    <location>
        <begin position="205"/>
        <end position="224"/>
    </location>
</feature>
<keyword evidence="2" id="KW-0812">Transmembrane</keyword>
<organism evidence="3 4">
    <name type="scientific">Halocatena marina</name>
    <dbReference type="NCBI Taxonomy" id="2934937"/>
    <lineage>
        <taxon>Archaea</taxon>
        <taxon>Methanobacteriati</taxon>
        <taxon>Methanobacteriota</taxon>
        <taxon>Stenosarchaea group</taxon>
        <taxon>Halobacteria</taxon>
        <taxon>Halobacteriales</taxon>
        <taxon>Natronomonadaceae</taxon>
        <taxon>Halocatena</taxon>
    </lineage>
</organism>
<feature type="transmembrane region" description="Helical" evidence="2">
    <location>
        <begin position="103"/>
        <end position="127"/>
    </location>
</feature>
<dbReference type="AlphaFoldDB" id="A0ABD5YQ76"/>
<feature type="compositionally biased region" description="Basic and acidic residues" evidence="1">
    <location>
        <begin position="296"/>
        <end position="306"/>
    </location>
</feature>
<evidence type="ECO:0000256" key="2">
    <source>
        <dbReference type="SAM" id="Phobius"/>
    </source>
</evidence>
<proteinExistence type="predicted"/>
<dbReference type="InterPro" id="IPR045782">
    <property type="entry name" value="TrbL_3"/>
</dbReference>
<feature type="compositionally biased region" description="Low complexity" evidence="1">
    <location>
        <begin position="329"/>
        <end position="338"/>
    </location>
</feature>
<feature type="transmembrane region" description="Helical" evidence="2">
    <location>
        <begin position="133"/>
        <end position="154"/>
    </location>
</feature>
<dbReference type="GeneID" id="76199622"/>
<feature type="transmembrane region" description="Helical" evidence="2">
    <location>
        <begin position="236"/>
        <end position="256"/>
    </location>
</feature>
<feature type="region of interest" description="Disordered" evidence="1">
    <location>
        <begin position="292"/>
        <end position="372"/>
    </location>
</feature>
<feature type="compositionally biased region" description="Low complexity" evidence="1">
    <location>
        <begin position="348"/>
        <end position="372"/>
    </location>
</feature>
<reference evidence="3 4" key="1">
    <citation type="journal article" date="2019" name="Int. J. Syst. Evol. Microbiol.">
        <title>The Global Catalogue of Microorganisms (GCM) 10K type strain sequencing project: providing services to taxonomists for standard genome sequencing and annotation.</title>
        <authorList>
            <consortium name="The Broad Institute Genomics Platform"/>
            <consortium name="The Broad Institute Genome Sequencing Center for Infectious Disease"/>
            <person name="Wu L."/>
            <person name="Ma J."/>
        </authorList>
    </citation>
    <scope>NUCLEOTIDE SEQUENCE [LARGE SCALE GENOMIC DNA]</scope>
    <source>
        <strain evidence="3 4">RDMS1</strain>
    </source>
</reference>
<keyword evidence="2" id="KW-1133">Transmembrane helix</keyword>
<feature type="transmembrane region" description="Helical" evidence="2">
    <location>
        <begin position="59"/>
        <end position="82"/>
    </location>
</feature>
<dbReference type="EMBL" id="JBHTAX010000001">
    <property type="protein sequence ID" value="MFC7190052.1"/>
    <property type="molecule type" value="Genomic_DNA"/>
</dbReference>